<sequence length="465" mass="50463">MKKSLNLLMVGLISGLVSVFAYHQLSLTEATKITEKEVEAPQVQLTSSSRLGFGAEAPDFVTAAKESINAVVHVKNVSIGRQPRSILDLYFGGGQERRAVRGMGSGVIISPDGYIITNHHVVQGATEVEITLNNNKTYAAEIIGEAPENDITLLKINEEDLTYLPFGDSNNVEVGEWVLAIGNPFNLTSTVTAGIVSAKARDLDSKQGVFQSFIQTDAAVNSGNSGGALVNTNGDLIGINTAITSQTGAYIGYSFAIPSNNAKKIVEDLIEFGRVRKAVLGIRGIDLNNQVAKELSVGDAQGFYVSSIESNSGAEKAGLKEGDIIQFIDQIKIRKFSDLSGYISTKNPGETVTVDYTRNGKPKQTEVELIKLALYRINEIGLEVTNASKDELKTFDAKQGVKINRVLSQRLNAEQLEGILITEINDQKVNSIEDVERIIDQKTNAEALKITFKASKNDEKTYIFR</sequence>
<dbReference type="GO" id="GO:0004252">
    <property type="term" value="F:serine-type endopeptidase activity"/>
    <property type="evidence" value="ECO:0007669"/>
    <property type="project" value="InterPro"/>
</dbReference>
<evidence type="ECO:0000256" key="3">
    <source>
        <dbReference type="ARBA" id="ARBA00022801"/>
    </source>
</evidence>
<keyword evidence="7" id="KW-1185">Reference proteome</keyword>
<evidence type="ECO:0000259" key="5">
    <source>
        <dbReference type="PROSITE" id="PS50106"/>
    </source>
</evidence>
<evidence type="ECO:0000313" key="7">
    <source>
        <dbReference type="Proteomes" id="UP000643701"/>
    </source>
</evidence>
<dbReference type="Pfam" id="PF13365">
    <property type="entry name" value="Trypsin_2"/>
    <property type="match status" value="1"/>
</dbReference>
<keyword evidence="2" id="KW-0645">Protease</keyword>
<organism evidence="6 7">
    <name type="scientific">Psychroflexus maritimus</name>
    <dbReference type="NCBI Taxonomy" id="2714865"/>
    <lineage>
        <taxon>Bacteria</taxon>
        <taxon>Pseudomonadati</taxon>
        <taxon>Bacteroidota</taxon>
        <taxon>Flavobacteriia</taxon>
        <taxon>Flavobacteriales</taxon>
        <taxon>Flavobacteriaceae</taxon>
        <taxon>Psychroflexus</taxon>
    </lineage>
</organism>
<name>A0A967E0R0_9FLAO</name>
<comment type="caution">
    <text evidence="6">The sequence shown here is derived from an EMBL/GenBank/DDBJ whole genome shotgun (WGS) entry which is preliminary data.</text>
</comment>
<keyword evidence="4" id="KW-0720">Serine protease</keyword>
<evidence type="ECO:0000256" key="4">
    <source>
        <dbReference type="ARBA" id="ARBA00022825"/>
    </source>
</evidence>
<dbReference type="PANTHER" id="PTHR43343">
    <property type="entry name" value="PEPTIDASE S12"/>
    <property type="match status" value="1"/>
</dbReference>
<dbReference type="Proteomes" id="UP000643701">
    <property type="component" value="Unassembled WGS sequence"/>
</dbReference>
<protein>
    <submittedName>
        <fullName evidence="6">PDZ domain-containing protein</fullName>
    </submittedName>
</protein>
<dbReference type="InterPro" id="IPR036034">
    <property type="entry name" value="PDZ_sf"/>
</dbReference>
<dbReference type="PRINTS" id="PR00834">
    <property type="entry name" value="PROTEASES2C"/>
</dbReference>
<dbReference type="SUPFAM" id="SSF50494">
    <property type="entry name" value="Trypsin-like serine proteases"/>
    <property type="match status" value="1"/>
</dbReference>
<feature type="domain" description="PDZ" evidence="5">
    <location>
        <begin position="269"/>
        <end position="360"/>
    </location>
</feature>
<dbReference type="Gene3D" id="2.40.10.120">
    <property type="match status" value="1"/>
</dbReference>
<reference evidence="6" key="1">
    <citation type="submission" date="2020-03" db="EMBL/GenBank/DDBJ databases">
        <title>Psychroflexus Maritimus sp. nov., isolate from marine sediment.</title>
        <authorList>
            <person name="Zhong Y.-L."/>
        </authorList>
    </citation>
    <scope>NUCLEOTIDE SEQUENCE</scope>
    <source>
        <strain evidence="6">C1</strain>
    </source>
</reference>
<dbReference type="InterPro" id="IPR051201">
    <property type="entry name" value="Chloro_Bact_Ser_Proteases"/>
</dbReference>
<dbReference type="InterPro" id="IPR001940">
    <property type="entry name" value="Peptidase_S1C"/>
</dbReference>
<dbReference type="Gene3D" id="2.30.42.10">
    <property type="match status" value="2"/>
</dbReference>
<dbReference type="PROSITE" id="PS50106">
    <property type="entry name" value="PDZ"/>
    <property type="match status" value="1"/>
</dbReference>
<dbReference type="InterPro" id="IPR001478">
    <property type="entry name" value="PDZ"/>
</dbReference>
<comment type="similarity">
    <text evidence="1">Belongs to the peptidase S1C family.</text>
</comment>
<dbReference type="Pfam" id="PF13180">
    <property type="entry name" value="PDZ_2"/>
    <property type="match status" value="1"/>
</dbReference>
<dbReference type="GO" id="GO:0006508">
    <property type="term" value="P:proteolysis"/>
    <property type="evidence" value="ECO:0007669"/>
    <property type="project" value="UniProtKB-KW"/>
</dbReference>
<evidence type="ECO:0000256" key="1">
    <source>
        <dbReference type="ARBA" id="ARBA00010541"/>
    </source>
</evidence>
<accession>A0A967E0R0</accession>
<proteinExistence type="inferred from homology"/>
<gene>
    <name evidence="6" type="ORF">G7034_11750</name>
</gene>
<dbReference type="EMBL" id="JAANAS010000116">
    <property type="protein sequence ID" value="NGZ90922.1"/>
    <property type="molecule type" value="Genomic_DNA"/>
</dbReference>
<dbReference type="FunFam" id="2.40.10.10:FF:000001">
    <property type="entry name" value="Periplasmic serine protease DegS"/>
    <property type="match status" value="1"/>
</dbReference>
<dbReference type="PANTHER" id="PTHR43343:SF3">
    <property type="entry name" value="PROTEASE DO-LIKE 8, CHLOROPLASTIC"/>
    <property type="match status" value="1"/>
</dbReference>
<evidence type="ECO:0000256" key="2">
    <source>
        <dbReference type="ARBA" id="ARBA00022670"/>
    </source>
</evidence>
<dbReference type="SUPFAM" id="SSF50156">
    <property type="entry name" value="PDZ domain-like"/>
    <property type="match status" value="1"/>
</dbReference>
<dbReference type="InterPro" id="IPR009003">
    <property type="entry name" value="Peptidase_S1_PA"/>
</dbReference>
<dbReference type="AlphaFoldDB" id="A0A967E0R0"/>
<dbReference type="SMART" id="SM00228">
    <property type="entry name" value="PDZ"/>
    <property type="match status" value="1"/>
</dbReference>
<keyword evidence="3" id="KW-0378">Hydrolase</keyword>
<evidence type="ECO:0000313" key="6">
    <source>
        <dbReference type="EMBL" id="NGZ90922.1"/>
    </source>
</evidence>
<dbReference type="RefSeq" id="WP_166401148.1">
    <property type="nucleotide sequence ID" value="NZ_JAANAS010000116.1"/>
</dbReference>